<dbReference type="FunFam" id="3.40.309.10:FF:000009">
    <property type="entry name" value="Aldehyde dehydrogenase A"/>
    <property type="match status" value="1"/>
</dbReference>
<evidence type="ECO:0000256" key="4">
    <source>
        <dbReference type="RuleBase" id="RU003345"/>
    </source>
</evidence>
<feature type="active site" evidence="3">
    <location>
        <position position="254"/>
    </location>
</feature>
<dbReference type="InterPro" id="IPR029510">
    <property type="entry name" value="Ald_DH_CS_GLU"/>
</dbReference>
<dbReference type="Gene3D" id="3.40.605.10">
    <property type="entry name" value="Aldehyde Dehydrogenase, Chain A, domain 1"/>
    <property type="match status" value="1"/>
</dbReference>
<evidence type="ECO:0000256" key="3">
    <source>
        <dbReference type="PROSITE-ProRule" id="PRU10007"/>
    </source>
</evidence>
<dbReference type="OrthoDB" id="6882680at2"/>
<dbReference type="NCBIfam" id="NF006916">
    <property type="entry name" value="PRK09407.1"/>
    <property type="match status" value="1"/>
</dbReference>
<sequence length="517" mass="55479">MSLPSSITPELLKKLTDMVVSTSGRTYPLTEVYTGDKVVDLPQSSPEDVETAYAEARKAQAVWASWPLKRRIDVMKRFHELLLQNGLNIADLMQVETGKARRMAFEETCDVLMVTSHYIKAAPRILKEKKHGGVVPIVSTSTEVRLPKGVVGLISPWNFPFATSLSDAMPALIAGNGIVLKPDNKSTLNVAFGVGLLYEAGMPAGLLQIVCGEGPDIGPTIVDNADYVMFTGSTATGRTIGAQAGQNLTACTLELGGKNPLIVLDDANLDEVIPGTIMGAFLNTGQACMHIERIYVSEKRKDEFTQRFVQAAQAIGVGASYDFAPDMGSLVSVPQRERVESHVEDAVAKGATVLTGGKARPDLGPAFFEPTVLTDITDDMILAKMETFGPVTSIYTYKTVDEAVALANDTDYGLNASVWGSDLKAAEAVGRRIEAGNININDGLAASYASKKSTSGGFKTSGVGSRHGDAGMLKYTDVQNVAVLKKQVLSNPPDTDWDKNVDKTVKGLRFMRKLGIR</sequence>
<accession>A0A3N0CJT9</accession>
<evidence type="ECO:0000313" key="7">
    <source>
        <dbReference type="Proteomes" id="UP000267128"/>
    </source>
</evidence>
<evidence type="ECO:0000313" key="6">
    <source>
        <dbReference type="EMBL" id="RNL63702.1"/>
    </source>
</evidence>
<dbReference type="AlphaFoldDB" id="A0A3N0CJT9"/>
<name>A0A3N0CJT9_9ACTN</name>
<feature type="domain" description="Aldehyde dehydrogenase" evidence="5">
    <location>
        <begin position="22"/>
        <end position="481"/>
    </location>
</feature>
<dbReference type="InterPro" id="IPR016161">
    <property type="entry name" value="Ald_DH/histidinol_DH"/>
</dbReference>
<comment type="caution">
    <text evidence="6">The sequence shown here is derived from an EMBL/GenBank/DDBJ whole genome shotgun (WGS) entry which is preliminary data.</text>
</comment>
<dbReference type="Proteomes" id="UP000267128">
    <property type="component" value="Unassembled WGS sequence"/>
</dbReference>
<gene>
    <name evidence="6" type="ORF">EFK50_08175</name>
</gene>
<keyword evidence="2 4" id="KW-0560">Oxidoreductase</keyword>
<evidence type="ECO:0000256" key="2">
    <source>
        <dbReference type="ARBA" id="ARBA00023002"/>
    </source>
</evidence>
<dbReference type="GO" id="GO:0016620">
    <property type="term" value="F:oxidoreductase activity, acting on the aldehyde or oxo group of donors, NAD or NADP as acceptor"/>
    <property type="evidence" value="ECO:0007669"/>
    <property type="project" value="InterPro"/>
</dbReference>
<dbReference type="SUPFAM" id="SSF53720">
    <property type="entry name" value="ALDH-like"/>
    <property type="match status" value="1"/>
</dbReference>
<comment type="similarity">
    <text evidence="1 4">Belongs to the aldehyde dehydrogenase family.</text>
</comment>
<dbReference type="Gene3D" id="3.40.309.10">
    <property type="entry name" value="Aldehyde Dehydrogenase, Chain A, domain 2"/>
    <property type="match status" value="1"/>
</dbReference>
<dbReference type="InterPro" id="IPR015590">
    <property type="entry name" value="Aldehyde_DH_dom"/>
</dbReference>
<organism evidence="6 7">
    <name type="scientific">Nocardioides marmoriginsengisoli</name>
    <dbReference type="NCBI Taxonomy" id="661483"/>
    <lineage>
        <taxon>Bacteria</taxon>
        <taxon>Bacillati</taxon>
        <taxon>Actinomycetota</taxon>
        <taxon>Actinomycetes</taxon>
        <taxon>Propionibacteriales</taxon>
        <taxon>Nocardioidaceae</taxon>
        <taxon>Nocardioides</taxon>
    </lineage>
</organism>
<dbReference type="PROSITE" id="PS00687">
    <property type="entry name" value="ALDEHYDE_DEHYDR_GLU"/>
    <property type="match status" value="1"/>
</dbReference>
<dbReference type="RefSeq" id="WP_123227089.1">
    <property type="nucleotide sequence ID" value="NZ_RJSE01000006.1"/>
</dbReference>
<dbReference type="Pfam" id="PF00171">
    <property type="entry name" value="Aldedh"/>
    <property type="match status" value="1"/>
</dbReference>
<keyword evidence="7" id="KW-1185">Reference proteome</keyword>
<evidence type="ECO:0000259" key="5">
    <source>
        <dbReference type="Pfam" id="PF00171"/>
    </source>
</evidence>
<dbReference type="EMBL" id="RJSE01000006">
    <property type="protein sequence ID" value="RNL63702.1"/>
    <property type="molecule type" value="Genomic_DNA"/>
</dbReference>
<proteinExistence type="inferred from homology"/>
<evidence type="ECO:0000256" key="1">
    <source>
        <dbReference type="ARBA" id="ARBA00009986"/>
    </source>
</evidence>
<protein>
    <submittedName>
        <fullName evidence="6">Succinate-semialdehyde dehydrogenase (NADP(+))</fullName>
    </submittedName>
</protein>
<dbReference type="PANTHER" id="PTHR11699">
    <property type="entry name" value="ALDEHYDE DEHYDROGENASE-RELATED"/>
    <property type="match status" value="1"/>
</dbReference>
<reference evidence="6 7" key="1">
    <citation type="submission" date="2018-11" db="EMBL/GenBank/DDBJ databases">
        <authorList>
            <person name="Li F."/>
        </authorList>
    </citation>
    <scope>NUCLEOTIDE SEQUENCE [LARGE SCALE GENOMIC DNA]</scope>
    <source>
        <strain evidence="6 7">Gsoil 097</strain>
    </source>
</reference>
<dbReference type="InterPro" id="IPR016162">
    <property type="entry name" value="Ald_DH_N"/>
</dbReference>
<dbReference type="InterPro" id="IPR016163">
    <property type="entry name" value="Ald_DH_C"/>
</dbReference>